<dbReference type="Gene3D" id="1.10.3720.10">
    <property type="entry name" value="MetI-like"/>
    <property type="match status" value="1"/>
</dbReference>
<keyword evidence="10" id="KW-1185">Reference proteome</keyword>
<reference evidence="9 10" key="1">
    <citation type="submission" date="2018-08" db="EMBL/GenBank/DDBJ databases">
        <title>Meiothermus hypogaeus DSM 23238 genome sequencing project.</title>
        <authorList>
            <person name="Da Costa M.S."/>
            <person name="Albuquerque L."/>
            <person name="Raposo P."/>
            <person name="Froufe H.J.C."/>
            <person name="Barroso C.S."/>
            <person name="Egas C."/>
        </authorList>
    </citation>
    <scope>NUCLEOTIDE SEQUENCE [LARGE SCALE GENOMIC DNA]</scope>
    <source>
        <strain evidence="9 10">DSM 23238</strain>
    </source>
</reference>
<evidence type="ECO:0000256" key="7">
    <source>
        <dbReference type="RuleBase" id="RU363032"/>
    </source>
</evidence>
<dbReference type="PROSITE" id="PS50928">
    <property type="entry name" value="ABC_TM1"/>
    <property type="match status" value="1"/>
</dbReference>
<keyword evidence="4 7" id="KW-0812">Transmembrane</keyword>
<organism evidence="9 10">
    <name type="scientific">Meiothermus hypogaeus</name>
    <dbReference type="NCBI Taxonomy" id="884155"/>
    <lineage>
        <taxon>Bacteria</taxon>
        <taxon>Thermotogati</taxon>
        <taxon>Deinococcota</taxon>
        <taxon>Deinococci</taxon>
        <taxon>Thermales</taxon>
        <taxon>Thermaceae</taxon>
        <taxon>Meiothermus</taxon>
    </lineage>
</organism>
<dbReference type="PANTHER" id="PTHR30151:SF41">
    <property type="entry name" value="ABC TRANSPORTER PERMEASE PROTEIN"/>
    <property type="match status" value="1"/>
</dbReference>
<feature type="transmembrane region" description="Helical" evidence="7">
    <location>
        <begin position="9"/>
        <end position="30"/>
    </location>
</feature>
<protein>
    <submittedName>
        <fullName evidence="9">Riboflavin transport system permease protein RibX</fullName>
    </submittedName>
</protein>
<dbReference type="SUPFAM" id="SSF161098">
    <property type="entry name" value="MetI-like"/>
    <property type="match status" value="1"/>
</dbReference>
<evidence type="ECO:0000313" key="10">
    <source>
        <dbReference type="Proteomes" id="UP000265443"/>
    </source>
</evidence>
<keyword evidence="6 7" id="KW-0472">Membrane</keyword>
<evidence type="ECO:0000313" key="9">
    <source>
        <dbReference type="EMBL" id="RIH77071.1"/>
    </source>
</evidence>
<keyword evidence="2 7" id="KW-0813">Transport</keyword>
<evidence type="ECO:0000256" key="2">
    <source>
        <dbReference type="ARBA" id="ARBA00022448"/>
    </source>
</evidence>
<dbReference type="Pfam" id="PF00528">
    <property type="entry name" value="BPD_transp_1"/>
    <property type="match status" value="1"/>
</dbReference>
<comment type="similarity">
    <text evidence="7">Belongs to the binding-protein-dependent transport system permease family.</text>
</comment>
<evidence type="ECO:0000259" key="8">
    <source>
        <dbReference type="PROSITE" id="PS50928"/>
    </source>
</evidence>
<feature type="transmembrane region" description="Helical" evidence="7">
    <location>
        <begin position="91"/>
        <end position="118"/>
    </location>
</feature>
<feature type="transmembrane region" description="Helical" evidence="7">
    <location>
        <begin position="176"/>
        <end position="199"/>
    </location>
</feature>
<dbReference type="PANTHER" id="PTHR30151">
    <property type="entry name" value="ALKANE SULFONATE ABC TRANSPORTER-RELATED, MEMBRANE SUBUNIT"/>
    <property type="match status" value="1"/>
</dbReference>
<evidence type="ECO:0000256" key="4">
    <source>
        <dbReference type="ARBA" id="ARBA00022692"/>
    </source>
</evidence>
<comment type="caution">
    <text evidence="9">The sequence shown here is derived from an EMBL/GenBank/DDBJ whole genome shotgun (WGS) entry which is preliminary data.</text>
</comment>
<feature type="transmembrane region" description="Helical" evidence="7">
    <location>
        <begin position="219"/>
        <end position="241"/>
    </location>
</feature>
<dbReference type="CDD" id="cd06261">
    <property type="entry name" value="TM_PBP2"/>
    <property type="match status" value="1"/>
</dbReference>
<dbReference type="EMBL" id="QWKY01000040">
    <property type="protein sequence ID" value="RIH77071.1"/>
    <property type="molecule type" value="Genomic_DNA"/>
</dbReference>
<keyword evidence="5 7" id="KW-1133">Transmembrane helix</keyword>
<sequence length="255" mass="27153">MRLSKTKDTLIAVGAVVGLFVLWELAVWLFKIPPFVLPAPSQAIQSLQPVWGVVMGHAWQTLWTTLAGFGIAVVAGVLLGAAVGTSRPLNLALYPILVGFNSVPKAALVPVLVLWFGIGTVPAILTAFLISFFPIVVNVATGLAAVPPELREVLRVLGSSRLEAFTRVSIPFSLPYFFASLKVAITLAFVGAVISEIAASQKGIGYMMTSASSQFNVPLVFGGLLVIAVMGIALYGVFAFLERRLVGWAYRSQHA</sequence>
<keyword evidence="3" id="KW-1003">Cell membrane</keyword>
<name>A0ABX9MKQ8_9DEIN</name>
<evidence type="ECO:0000256" key="6">
    <source>
        <dbReference type="ARBA" id="ARBA00023136"/>
    </source>
</evidence>
<dbReference type="InterPro" id="IPR035906">
    <property type="entry name" value="MetI-like_sf"/>
</dbReference>
<gene>
    <name evidence="9" type="primary">ribX_3</name>
    <name evidence="9" type="ORF">Mhypo_02168</name>
</gene>
<dbReference type="Proteomes" id="UP000265443">
    <property type="component" value="Unassembled WGS sequence"/>
</dbReference>
<comment type="subcellular location">
    <subcellularLocation>
        <location evidence="1 7">Cell membrane</location>
        <topology evidence="1 7">Multi-pass membrane protein</topology>
    </subcellularLocation>
</comment>
<feature type="domain" description="ABC transmembrane type-1" evidence="8">
    <location>
        <begin position="58"/>
        <end position="242"/>
    </location>
</feature>
<evidence type="ECO:0000256" key="1">
    <source>
        <dbReference type="ARBA" id="ARBA00004651"/>
    </source>
</evidence>
<feature type="transmembrane region" description="Helical" evidence="7">
    <location>
        <begin position="124"/>
        <end position="146"/>
    </location>
</feature>
<dbReference type="InterPro" id="IPR000515">
    <property type="entry name" value="MetI-like"/>
</dbReference>
<evidence type="ECO:0000256" key="3">
    <source>
        <dbReference type="ARBA" id="ARBA00022475"/>
    </source>
</evidence>
<feature type="transmembrane region" description="Helical" evidence="7">
    <location>
        <begin position="62"/>
        <end position="84"/>
    </location>
</feature>
<proteinExistence type="inferred from homology"/>
<evidence type="ECO:0000256" key="5">
    <source>
        <dbReference type="ARBA" id="ARBA00022989"/>
    </source>
</evidence>
<accession>A0ABX9MKQ8</accession>